<gene>
    <name evidence="1" type="ORF">AIF45_02330</name>
</gene>
<protein>
    <submittedName>
        <fullName evidence="1">Uncharacterized protein</fullName>
    </submittedName>
</protein>
<proteinExistence type="predicted"/>
<comment type="caution">
    <text evidence="1">The sequence shown here is derived from an EMBL/GenBank/DDBJ whole genome shotgun (WGS) entry which is preliminary data.</text>
</comment>
<accession>A0A6C8Y5T4</accession>
<dbReference type="Proteomes" id="UP000885342">
    <property type="component" value="Unassembled WGS sequence"/>
</dbReference>
<reference evidence="1" key="1">
    <citation type="submission" date="2018-08" db="EMBL/GenBank/DDBJ databases">
        <authorList>
            <consortium name="GenomeTrakr network: Whole genome sequencing for foodborne pathogen traceback"/>
        </authorList>
    </citation>
    <scope>NUCLEOTIDE SEQUENCE [LARGE SCALE GENOMIC DNA]</scope>
    <source>
        <strain evidence="1">FDA00003943</strain>
    </source>
</reference>
<evidence type="ECO:0000313" key="1">
    <source>
        <dbReference type="EMBL" id="MII77967.1"/>
    </source>
</evidence>
<name>A0A6C8Y5T4_SALER</name>
<dbReference type="AlphaFoldDB" id="A0A6C8Y5T4"/>
<sequence>MKHYAARIKNVFGTALPACISRNTCCQKLRTESKYADKPINGFLLIASCEWGITKKLLAAMFLLSRQNLLYKEQ</sequence>
<organism evidence="1">
    <name type="scientific">Salmonella enterica subsp. salamae</name>
    <dbReference type="NCBI Taxonomy" id="59202"/>
    <lineage>
        <taxon>Bacteria</taxon>
        <taxon>Pseudomonadati</taxon>
        <taxon>Pseudomonadota</taxon>
        <taxon>Gammaproteobacteria</taxon>
        <taxon>Enterobacterales</taxon>
        <taxon>Enterobacteriaceae</taxon>
        <taxon>Salmonella</taxon>
    </lineage>
</organism>
<dbReference type="EMBL" id="RSKH01000001">
    <property type="protein sequence ID" value="MII77967.1"/>
    <property type="molecule type" value="Genomic_DNA"/>
</dbReference>